<dbReference type="InterPro" id="IPR039383">
    <property type="entry name" value="FHIT"/>
</dbReference>
<dbReference type="Proteomes" id="UP000256695">
    <property type="component" value="Unassembled WGS sequence"/>
</dbReference>
<dbReference type="OrthoDB" id="9784774at2"/>
<keyword evidence="1" id="KW-0547">Nucleotide-binding</keyword>
<keyword evidence="6" id="KW-0378">Hydrolase</keyword>
<sequence length="161" mass="18882">MDRIYAPWRSDYFDKKPAECIFCKISKNPQEDLKNYVFYRDDFCYGVMNLYPYTAGHLLFIPHLHLDSPEKLKEEIWLHLHKISQKAIAMLYEFGAEGINMGMNIKKQAGAGIPEHLHLHLLPRYNGDTNFITSIANSRVYGTDFETIYKKIQNLAKMYLK</sequence>
<dbReference type="SUPFAM" id="SSF54197">
    <property type="entry name" value="HIT-like"/>
    <property type="match status" value="1"/>
</dbReference>
<dbReference type="InterPro" id="IPR052908">
    <property type="entry name" value="AP-4-A_phosphorylase"/>
</dbReference>
<dbReference type="AlphaFoldDB" id="A0A3D8JB26"/>
<evidence type="ECO:0000256" key="3">
    <source>
        <dbReference type="PIRSR" id="PIRSR639383-2"/>
    </source>
</evidence>
<dbReference type="PANTHER" id="PTHR42997:SF1">
    <property type="entry name" value="AP-4-A PHOSPHORYLASE"/>
    <property type="match status" value="1"/>
</dbReference>
<dbReference type="PANTHER" id="PTHR42997">
    <property type="entry name" value="HIT FAMILY HYDROLASE"/>
    <property type="match status" value="1"/>
</dbReference>
<feature type="active site" description="Tele-AMP-histidine intermediate" evidence="2">
    <location>
        <position position="118"/>
    </location>
</feature>
<evidence type="ECO:0000313" key="6">
    <source>
        <dbReference type="EMBL" id="RDU74697.1"/>
    </source>
</evidence>
<evidence type="ECO:0000256" key="4">
    <source>
        <dbReference type="PROSITE-ProRule" id="PRU00464"/>
    </source>
</evidence>
<dbReference type="Gene3D" id="3.30.428.10">
    <property type="entry name" value="HIT-like"/>
    <property type="match status" value="1"/>
</dbReference>
<dbReference type="InterPro" id="IPR011146">
    <property type="entry name" value="HIT-like"/>
</dbReference>
<dbReference type="PROSITE" id="PS51084">
    <property type="entry name" value="HIT_2"/>
    <property type="match status" value="1"/>
</dbReference>
<evidence type="ECO:0000259" key="5">
    <source>
        <dbReference type="PROSITE" id="PS51084"/>
    </source>
</evidence>
<dbReference type="InterPro" id="IPR036265">
    <property type="entry name" value="HIT-like_sf"/>
</dbReference>
<feature type="binding site" evidence="3">
    <location>
        <position position="49"/>
    </location>
    <ligand>
        <name>substrate</name>
    </ligand>
</feature>
<feature type="binding site" evidence="3">
    <location>
        <position position="120"/>
    </location>
    <ligand>
        <name>substrate</name>
    </ligand>
</feature>
<accession>A0A3D8JB26</accession>
<evidence type="ECO:0000313" key="7">
    <source>
        <dbReference type="Proteomes" id="UP000256695"/>
    </source>
</evidence>
<dbReference type="CDD" id="cd01275">
    <property type="entry name" value="FHIT"/>
    <property type="match status" value="1"/>
</dbReference>
<dbReference type="GO" id="GO:0016787">
    <property type="term" value="F:hydrolase activity"/>
    <property type="evidence" value="ECO:0007669"/>
    <property type="project" value="UniProtKB-KW"/>
</dbReference>
<name>A0A3D8JB26_9HELI</name>
<keyword evidence="7" id="KW-1185">Reference proteome</keyword>
<organism evidence="6 7">
    <name type="scientific">Helicobacter anseris</name>
    <dbReference type="NCBI Taxonomy" id="375926"/>
    <lineage>
        <taxon>Bacteria</taxon>
        <taxon>Pseudomonadati</taxon>
        <taxon>Campylobacterota</taxon>
        <taxon>Epsilonproteobacteria</taxon>
        <taxon>Campylobacterales</taxon>
        <taxon>Helicobacteraceae</taxon>
        <taxon>Helicobacter</taxon>
    </lineage>
</organism>
<evidence type="ECO:0000256" key="2">
    <source>
        <dbReference type="PIRSR" id="PIRSR639383-1"/>
    </source>
</evidence>
<proteinExistence type="predicted"/>
<dbReference type="GO" id="GO:0000166">
    <property type="term" value="F:nucleotide binding"/>
    <property type="evidence" value="ECO:0007669"/>
    <property type="project" value="UniProtKB-KW"/>
</dbReference>
<comment type="caution">
    <text evidence="6">The sequence shown here is derived from an EMBL/GenBank/DDBJ whole genome shotgun (WGS) entry which is preliminary data.</text>
</comment>
<evidence type="ECO:0000256" key="1">
    <source>
        <dbReference type="ARBA" id="ARBA00022741"/>
    </source>
</evidence>
<gene>
    <name evidence="6" type="ORF">CQA57_01125</name>
</gene>
<dbReference type="RefSeq" id="WP_115578405.1">
    <property type="nucleotide sequence ID" value="NZ_NXLX01000001.1"/>
</dbReference>
<dbReference type="EMBL" id="NXLX01000001">
    <property type="protein sequence ID" value="RDU74697.1"/>
    <property type="molecule type" value="Genomic_DNA"/>
</dbReference>
<dbReference type="Pfam" id="PF01230">
    <property type="entry name" value="HIT"/>
    <property type="match status" value="1"/>
</dbReference>
<reference evidence="6 7" key="1">
    <citation type="submission" date="2018-04" db="EMBL/GenBank/DDBJ databases">
        <title>Novel Campyloabacter and Helicobacter Species and Strains.</title>
        <authorList>
            <person name="Mannion A.J."/>
            <person name="Shen Z."/>
            <person name="Fox J.G."/>
        </authorList>
    </citation>
    <scope>NUCLEOTIDE SEQUENCE [LARGE SCALE GENOMIC DNA]</scope>
    <source>
        <strain evidence="6 7">MIT 04-9362</strain>
    </source>
</reference>
<protein>
    <submittedName>
        <fullName evidence="6">HIT family hydrolase</fullName>
    </submittedName>
</protein>
<feature type="domain" description="HIT" evidence="5">
    <location>
        <begin position="21"/>
        <end position="131"/>
    </location>
</feature>
<feature type="short sequence motif" description="Histidine triad motif" evidence="4">
    <location>
        <begin position="116"/>
        <end position="120"/>
    </location>
</feature>